<name>A0AA38H9N8_9TREE</name>
<feature type="transmembrane region" description="Helical" evidence="2">
    <location>
        <begin position="240"/>
        <end position="262"/>
    </location>
</feature>
<evidence type="ECO:0000256" key="2">
    <source>
        <dbReference type="SAM" id="Phobius"/>
    </source>
</evidence>
<dbReference type="EMBL" id="JAKWFO010000005">
    <property type="protein sequence ID" value="KAI9636423.1"/>
    <property type="molecule type" value="Genomic_DNA"/>
</dbReference>
<keyword evidence="2" id="KW-1133">Transmembrane helix</keyword>
<feature type="region of interest" description="Disordered" evidence="1">
    <location>
        <begin position="298"/>
        <end position="449"/>
    </location>
</feature>
<gene>
    <name evidence="4" type="ORF">MKK02DRAFT_45130</name>
</gene>
<evidence type="ECO:0000313" key="5">
    <source>
        <dbReference type="Proteomes" id="UP001164286"/>
    </source>
</evidence>
<evidence type="ECO:0000256" key="1">
    <source>
        <dbReference type="SAM" id="MobiDB-lite"/>
    </source>
</evidence>
<dbReference type="AlphaFoldDB" id="A0AA38H9N8"/>
<feature type="compositionally biased region" description="Basic and acidic residues" evidence="1">
    <location>
        <begin position="426"/>
        <end position="444"/>
    </location>
</feature>
<sequence length="486" mass="53308">MTPSGGMPHLVELQARKPLLQMTADELIQAYMSPLTLGVYLSFFLYGAFLLSLFLYFAKFRRDTWTNRLVVILLACFSTVDTVAGGIRIFRITVLHPNDLAYLLDVTQRPEDWLCTLFLLLTILVSQLFLCIRILSFARRMTDWAGPKAKLKIGCMAAALGLGWLFCLGVSIANCVVFYKTQNYIELLLPSSPLAQSFRLTSLMMPCVLCVMDIMIAVLMTIQYRKAKTGFGDSNRILEVLITVVVRNGVLVAIVMIIQFAITYTAVLWGNFLPLAYGKLHALTVLCVLTEPRLAHSKWHKDNEAGPSGATGAGPVPTPHMDYTQRTGTPSIGSDNVRRRQRRFSASSAEEAYGRRRADLLPFDGDGMSQYGDTPSQLQSRPSLTSRDASGRRFGEELRPSMMRRKISEAPTASSGDTAAGTPVYELKKGDAELRRPSEPRSGSEESAGAELVVVVEGAEAGVSYAAPAVVDRDEGKEAAGPSKDS</sequence>
<dbReference type="InterPro" id="IPR045339">
    <property type="entry name" value="DUF6534"/>
</dbReference>
<organism evidence="4 5">
    <name type="scientific">Dioszegia hungarica</name>
    <dbReference type="NCBI Taxonomy" id="4972"/>
    <lineage>
        <taxon>Eukaryota</taxon>
        <taxon>Fungi</taxon>
        <taxon>Dikarya</taxon>
        <taxon>Basidiomycota</taxon>
        <taxon>Agaricomycotina</taxon>
        <taxon>Tremellomycetes</taxon>
        <taxon>Tremellales</taxon>
        <taxon>Bulleribasidiaceae</taxon>
        <taxon>Dioszegia</taxon>
    </lineage>
</organism>
<dbReference type="RefSeq" id="XP_052946200.1">
    <property type="nucleotide sequence ID" value="XM_053093250.1"/>
</dbReference>
<feature type="compositionally biased region" description="Basic and acidic residues" evidence="1">
    <location>
        <begin position="471"/>
        <end position="486"/>
    </location>
</feature>
<accession>A0AA38H9N8</accession>
<dbReference type="PANTHER" id="PTHR40465:SF1">
    <property type="entry name" value="DUF6534 DOMAIN-CONTAINING PROTEIN"/>
    <property type="match status" value="1"/>
</dbReference>
<feature type="transmembrane region" description="Helical" evidence="2">
    <location>
        <begin position="113"/>
        <end position="135"/>
    </location>
</feature>
<reference evidence="4" key="1">
    <citation type="journal article" date="2022" name="G3 (Bethesda)">
        <title>High quality genome of the basidiomycete yeast Dioszegia hungarica PDD-24b-2 isolated from cloud water.</title>
        <authorList>
            <person name="Jarrige D."/>
            <person name="Haridas S."/>
            <person name="Bleykasten-Grosshans C."/>
            <person name="Joly M."/>
            <person name="Nadalig T."/>
            <person name="Sancelme M."/>
            <person name="Vuilleumier S."/>
            <person name="Grigoriev I.V."/>
            <person name="Amato P."/>
            <person name="Bringel F."/>
        </authorList>
    </citation>
    <scope>NUCLEOTIDE SEQUENCE</scope>
    <source>
        <strain evidence="4">PDD-24b-2</strain>
    </source>
</reference>
<feature type="compositionally biased region" description="Polar residues" evidence="1">
    <location>
        <begin position="371"/>
        <end position="388"/>
    </location>
</feature>
<feature type="transmembrane region" description="Helical" evidence="2">
    <location>
        <begin position="69"/>
        <end position="93"/>
    </location>
</feature>
<feature type="transmembrane region" description="Helical" evidence="2">
    <location>
        <begin position="199"/>
        <end position="219"/>
    </location>
</feature>
<feature type="transmembrane region" description="Helical" evidence="2">
    <location>
        <begin position="37"/>
        <end position="57"/>
    </location>
</feature>
<feature type="transmembrane region" description="Helical" evidence="2">
    <location>
        <begin position="156"/>
        <end position="179"/>
    </location>
</feature>
<keyword evidence="2" id="KW-0472">Membrane</keyword>
<comment type="caution">
    <text evidence="4">The sequence shown here is derived from an EMBL/GenBank/DDBJ whole genome shotgun (WGS) entry which is preliminary data.</text>
</comment>
<keyword evidence="5" id="KW-1185">Reference proteome</keyword>
<dbReference type="Pfam" id="PF20152">
    <property type="entry name" value="DUF6534"/>
    <property type="match status" value="1"/>
</dbReference>
<feature type="compositionally biased region" description="Basic and acidic residues" evidence="1">
    <location>
        <begin position="389"/>
        <end position="399"/>
    </location>
</feature>
<dbReference type="PANTHER" id="PTHR40465">
    <property type="entry name" value="CHROMOSOME 1, WHOLE GENOME SHOTGUN SEQUENCE"/>
    <property type="match status" value="1"/>
</dbReference>
<evidence type="ECO:0000313" key="4">
    <source>
        <dbReference type="EMBL" id="KAI9636423.1"/>
    </source>
</evidence>
<feature type="compositionally biased region" description="Polar residues" evidence="1">
    <location>
        <begin position="324"/>
        <end position="334"/>
    </location>
</feature>
<proteinExistence type="predicted"/>
<keyword evidence="2" id="KW-0812">Transmembrane</keyword>
<dbReference type="GeneID" id="77732455"/>
<feature type="region of interest" description="Disordered" evidence="1">
    <location>
        <begin position="465"/>
        <end position="486"/>
    </location>
</feature>
<evidence type="ECO:0000259" key="3">
    <source>
        <dbReference type="Pfam" id="PF20152"/>
    </source>
</evidence>
<feature type="domain" description="DUF6534" evidence="3">
    <location>
        <begin position="210"/>
        <end position="289"/>
    </location>
</feature>
<protein>
    <recommendedName>
        <fullName evidence="3">DUF6534 domain-containing protein</fullName>
    </recommendedName>
</protein>
<dbReference type="Proteomes" id="UP001164286">
    <property type="component" value="Unassembled WGS sequence"/>
</dbReference>